<dbReference type="GO" id="GO:0005524">
    <property type="term" value="F:ATP binding"/>
    <property type="evidence" value="ECO:0007669"/>
    <property type="project" value="InterPro"/>
</dbReference>
<dbReference type="PANTHER" id="PTHR47396:SF1">
    <property type="entry name" value="ATP-DEPENDENT HELICASE IRC3-RELATED"/>
    <property type="match status" value="1"/>
</dbReference>
<dbReference type="InterPro" id="IPR050742">
    <property type="entry name" value="Helicase_Restrict-Modif_Enz"/>
</dbReference>
<evidence type="ECO:0000313" key="5">
    <source>
        <dbReference type="EMBL" id="VFK42408.1"/>
    </source>
</evidence>
<dbReference type="PROSITE" id="PS51192">
    <property type="entry name" value="HELICASE_ATP_BIND_1"/>
    <property type="match status" value="1"/>
</dbReference>
<dbReference type="EMBL" id="CAADFT010000018">
    <property type="protein sequence ID" value="VFK42408.1"/>
    <property type="molecule type" value="Genomic_DNA"/>
</dbReference>
<sequence>MYGIPSPRMIASRRKNRWGVDQTTIQEHRPSLPTYNAKPLSNTESMEHQDSQSIPDELLAIDARLLALEAEKQRLLRRKQTLRHRQANPILVPESSKQLGAAQKAALFRGLFKGRPNVFARRWENPAKGRSGYAVACHNEWRLGLCHKPRIKCGKCRNRRYRPLDERVVHAHLTGRQVVGLYPLLSDNTCHLLAADFDKTGWREAVKAMAGACGNLDIPHAIEISRSGNGAHLWIFLSEAVPARDARLLGFGLIDKAMEIHPGLSFDSYDRLFPNQDVMPEGGFGNLIALPLQYHARRRGNSIFVDANLLPYPDQWEFLSRLGRITANRLAELMERLSPRPPETLDDTPPWEQGLPIEYTRIPDVPKRLTVTLANHIYSRLDGMPPALTARLKRLASFSNPVFFKTQAMRFSTHGIPRYITCARIEQEYLSLPRGCFDDAMGLLEGQGITIEIEDKREPGQPLASSRFIGELRRDQKKAVTNITAHDTGILHAPAAFGKTVTAIGVIAKRGVNTLILTNSRQLLGQWRERTRSFLTGVEIGVIGAGKRKPTNQIDIATYQSLIDRRNNSVSPLVGQYGQIIIDECHHISAPRFEMALNEVRAKYVLGLTATPNRQDGHQKIMFMLAGAIRHKVRAENKAGFHQTVIVNRLRDQPPDFTNPPRISEVCRWLMENSQRNLRIVDDVAASIETERHPLILTERRKHTERLAELLTGRRFHVVVLRGAMRAREREIANEQLPEAQVIVATGKYIGEGFDLPRLDTLFLALPISWKGSLAQYVGRIHRESMGKTRVTVYDYVDSSLPMLDRMYRKREKGYRAMGYEIREQG</sequence>
<feature type="domain" description="Helicase ATP-binding" evidence="3">
    <location>
        <begin position="480"/>
        <end position="630"/>
    </location>
</feature>
<dbReference type="CDD" id="cd18785">
    <property type="entry name" value="SF2_C"/>
    <property type="match status" value="1"/>
</dbReference>
<evidence type="ECO:0008006" key="6">
    <source>
        <dbReference type="Google" id="ProtNLM"/>
    </source>
</evidence>
<dbReference type="GO" id="GO:0003677">
    <property type="term" value="F:DNA binding"/>
    <property type="evidence" value="ECO:0007669"/>
    <property type="project" value="InterPro"/>
</dbReference>
<feature type="region of interest" description="Disordered" evidence="2">
    <location>
        <begin position="13"/>
        <end position="52"/>
    </location>
</feature>
<evidence type="ECO:0000259" key="4">
    <source>
        <dbReference type="PROSITE" id="PS51194"/>
    </source>
</evidence>
<dbReference type="InterPro" id="IPR001650">
    <property type="entry name" value="Helicase_C-like"/>
</dbReference>
<dbReference type="SUPFAM" id="SSF52540">
    <property type="entry name" value="P-loop containing nucleoside triphosphate hydrolases"/>
    <property type="match status" value="2"/>
</dbReference>
<evidence type="ECO:0000259" key="3">
    <source>
        <dbReference type="PROSITE" id="PS51192"/>
    </source>
</evidence>
<feature type="domain" description="Helicase C-terminal" evidence="4">
    <location>
        <begin position="680"/>
        <end position="826"/>
    </location>
</feature>
<dbReference type="GO" id="GO:0016787">
    <property type="term" value="F:hydrolase activity"/>
    <property type="evidence" value="ECO:0007669"/>
    <property type="project" value="InterPro"/>
</dbReference>
<dbReference type="GO" id="GO:0005829">
    <property type="term" value="C:cytosol"/>
    <property type="evidence" value="ECO:0007669"/>
    <property type="project" value="TreeGrafter"/>
</dbReference>
<evidence type="ECO:0000256" key="2">
    <source>
        <dbReference type="SAM" id="MobiDB-lite"/>
    </source>
</evidence>
<dbReference type="Pfam" id="PF22548">
    <property type="entry name" value="AEP-TOTE"/>
    <property type="match status" value="1"/>
</dbReference>
<dbReference type="PROSITE" id="PS51194">
    <property type="entry name" value="HELICASE_CTER"/>
    <property type="match status" value="1"/>
</dbReference>
<evidence type="ECO:0000256" key="1">
    <source>
        <dbReference type="SAM" id="Coils"/>
    </source>
</evidence>
<reference evidence="5" key="1">
    <citation type="submission" date="2019-02" db="EMBL/GenBank/DDBJ databases">
        <authorList>
            <person name="Gruber-Vodicka R. H."/>
            <person name="Seah K. B. B."/>
        </authorList>
    </citation>
    <scope>NUCLEOTIDE SEQUENCE</scope>
    <source>
        <strain evidence="5">BECK_BZ125</strain>
    </source>
</reference>
<proteinExistence type="predicted"/>
<dbReference type="InterPro" id="IPR006935">
    <property type="entry name" value="Helicase/UvrB_N"/>
</dbReference>
<accession>A0A450YLN1</accession>
<dbReference type="Pfam" id="PF00271">
    <property type="entry name" value="Helicase_C"/>
    <property type="match status" value="1"/>
</dbReference>
<dbReference type="Pfam" id="PF04851">
    <property type="entry name" value="ResIII"/>
    <property type="match status" value="1"/>
</dbReference>
<dbReference type="PANTHER" id="PTHR47396">
    <property type="entry name" value="TYPE I RESTRICTION ENZYME ECOKI R PROTEIN"/>
    <property type="match status" value="1"/>
</dbReference>
<gene>
    <name evidence="5" type="ORF">BECKTC1821E_GA0114239_101853</name>
</gene>
<protein>
    <recommendedName>
        <fullName evidence="6">Superfamily II DNA or RNA helicase</fullName>
    </recommendedName>
</protein>
<feature type="coiled-coil region" evidence="1">
    <location>
        <begin position="58"/>
        <end position="85"/>
    </location>
</feature>
<dbReference type="InterPro" id="IPR027417">
    <property type="entry name" value="P-loop_NTPase"/>
</dbReference>
<keyword evidence="1" id="KW-0175">Coiled coil</keyword>
<dbReference type="InterPro" id="IPR014001">
    <property type="entry name" value="Helicase_ATP-bd"/>
</dbReference>
<dbReference type="InterPro" id="IPR054347">
    <property type="entry name" value="TOTE_primase"/>
</dbReference>
<dbReference type="SMART" id="SM00487">
    <property type="entry name" value="DEXDc"/>
    <property type="match status" value="1"/>
</dbReference>
<dbReference type="CDD" id="cd17926">
    <property type="entry name" value="DEXHc_RE"/>
    <property type="match status" value="1"/>
</dbReference>
<name>A0A450YLN1_9GAMM</name>
<organism evidence="5">
    <name type="scientific">Candidatus Kentrum sp. TC</name>
    <dbReference type="NCBI Taxonomy" id="2126339"/>
    <lineage>
        <taxon>Bacteria</taxon>
        <taxon>Pseudomonadati</taxon>
        <taxon>Pseudomonadota</taxon>
        <taxon>Gammaproteobacteria</taxon>
        <taxon>Candidatus Kentrum</taxon>
    </lineage>
</organism>
<dbReference type="Gene3D" id="3.40.50.300">
    <property type="entry name" value="P-loop containing nucleotide triphosphate hydrolases"/>
    <property type="match status" value="2"/>
</dbReference>
<dbReference type="AlphaFoldDB" id="A0A450YLN1"/>